<feature type="domain" description="HTH luxR-type" evidence="3">
    <location>
        <begin position="100"/>
        <end position="157"/>
    </location>
</feature>
<keyword evidence="5" id="KW-1185">Reference proteome</keyword>
<evidence type="ECO:0000313" key="5">
    <source>
        <dbReference type="Proteomes" id="UP000614272"/>
    </source>
</evidence>
<sequence>MKDKVVATVLLIIMGLNTMDVFTDIQLGVPTWHIVSEGLIVLISGAMALYLIYEMHNRSRRLLRLKQELTLSNQKIGQLTDDMKKARQQYSESVQQQLHQWQLTNSEKEVALLMLKGLNFQEISVVRSTKEKTVRQQASSVYAKSGLDGRHELAAWFLEDFIGNSKAA</sequence>
<proteinExistence type="predicted"/>
<gene>
    <name evidence="4" type="ORF">GCM10011357_18850</name>
</gene>
<feature type="coiled-coil region" evidence="1">
    <location>
        <begin position="69"/>
        <end position="96"/>
    </location>
</feature>
<evidence type="ECO:0000256" key="2">
    <source>
        <dbReference type="SAM" id="Phobius"/>
    </source>
</evidence>
<keyword evidence="2" id="KW-0472">Membrane</keyword>
<dbReference type="RefSeq" id="WP_099034186.1">
    <property type="nucleotide sequence ID" value="NZ_BMGJ01000006.1"/>
</dbReference>
<dbReference type="InterPro" id="IPR000792">
    <property type="entry name" value="Tscrpt_reg_LuxR_C"/>
</dbReference>
<dbReference type="InterPro" id="IPR016032">
    <property type="entry name" value="Sig_transdc_resp-reg_C-effctor"/>
</dbReference>
<evidence type="ECO:0000259" key="3">
    <source>
        <dbReference type="SMART" id="SM00421"/>
    </source>
</evidence>
<dbReference type="Proteomes" id="UP000614272">
    <property type="component" value="Unassembled WGS sequence"/>
</dbReference>
<keyword evidence="2" id="KW-0812">Transmembrane</keyword>
<dbReference type="InterPro" id="IPR036388">
    <property type="entry name" value="WH-like_DNA-bd_sf"/>
</dbReference>
<dbReference type="Gene3D" id="1.10.10.10">
    <property type="entry name" value="Winged helix-like DNA-binding domain superfamily/Winged helix DNA-binding domain"/>
    <property type="match status" value="1"/>
</dbReference>
<dbReference type="SUPFAM" id="SSF46894">
    <property type="entry name" value="C-terminal effector domain of the bipartite response regulators"/>
    <property type="match status" value="1"/>
</dbReference>
<keyword evidence="2" id="KW-1133">Transmembrane helix</keyword>
<dbReference type="EMBL" id="BMGJ01000006">
    <property type="protein sequence ID" value="GGD63747.1"/>
    <property type="molecule type" value="Genomic_DNA"/>
</dbReference>
<feature type="transmembrane region" description="Helical" evidence="2">
    <location>
        <begin position="33"/>
        <end position="53"/>
    </location>
</feature>
<name>A0ABQ1RA70_9ALTE</name>
<evidence type="ECO:0000256" key="1">
    <source>
        <dbReference type="SAM" id="Coils"/>
    </source>
</evidence>
<accession>A0ABQ1RA70</accession>
<reference evidence="5" key="1">
    <citation type="journal article" date="2019" name="Int. J. Syst. Evol. Microbiol.">
        <title>The Global Catalogue of Microorganisms (GCM) 10K type strain sequencing project: providing services to taxonomists for standard genome sequencing and annotation.</title>
        <authorList>
            <consortium name="The Broad Institute Genomics Platform"/>
            <consortium name="The Broad Institute Genome Sequencing Center for Infectious Disease"/>
            <person name="Wu L."/>
            <person name="Ma J."/>
        </authorList>
    </citation>
    <scope>NUCLEOTIDE SEQUENCE [LARGE SCALE GENOMIC DNA]</scope>
    <source>
        <strain evidence="5">CGMCC 1.12923</strain>
    </source>
</reference>
<keyword evidence="1" id="KW-0175">Coiled coil</keyword>
<organism evidence="4 5">
    <name type="scientific">Lacimicrobium alkaliphilum</name>
    <dbReference type="NCBI Taxonomy" id="1526571"/>
    <lineage>
        <taxon>Bacteria</taxon>
        <taxon>Pseudomonadati</taxon>
        <taxon>Pseudomonadota</taxon>
        <taxon>Gammaproteobacteria</taxon>
        <taxon>Alteromonadales</taxon>
        <taxon>Alteromonadaceae</taxon>
        <taxon>Lacimicrobium</taxon>
    </lineage>
</organism>
<evidence type="ECO:0000313" key="4">
    <source>
        <dbReference type="EMBL" id="GGD63747.1"/>
    </source>
</evidence>
<comment type="caution">
    <text evidence="4">The sequence shown here is derived from an EMBL/GenBank/DDBJ whole genome shotgun (WGS) entry which is preliminary data.</text>
</comment>
<protein>
    <recommendedName>
        <fullName evidence="3">HTH luxR-type domain-containing protein</fullName>
    </recommendedName>
</protein>
<dbReference type="SMART" id="SM00421">
    <property type="entry name" value="HTH_LUXR"/>
    <property type="match status" value="1"/>
</dbReference>